<reference evidence="2 3" key="1">
    <citation type="journal article" date="2020" name="G3 (Bethesda)">
        <title>Improved Reference Genome for Cyclotella cryptica CCMP332, a Model for Cell Wall Morphogenesis, Salinity Adaptation, and Lipid Production in Diatoms (Bacillariophyta).</title>
        <authorList>
            <person name="Roberts W.R."/>
            <person name="Downey K.M."/>
            <person name="Ruck E.C."/>
            <person name="Traller J.C."/>
            <person name="Alverson A.J."/>
        </authorList>
    </citation>
    <scope>NUCLEOTIDE SEQUENCE [LARGE SCALE GENOMIC DNA]</scope>
    <source>
        <strain evidence="2 3">CCMP332</strain>
    </source>
</reference>
<evidence type="ECO:0000313" key="3">
    <source>
        <dbReference type="Proteomes" id="UP001516023"/>
    </source>
</evidence>
<dbReference type="EMBL" id="JABMIG020000116">
    <property type="protein sequence ID" value="KAL3791256.1"/>
    <property type="molecule type" value="Genomic_DNA"/>
</dbReference>
<sequence length="742" mass="80626">MNRAKARSQQKLNIAVDPLLQAIFDIPQTIPVSTQLHNQSSFTNGQTSIGGKRIALPRSSATLGSSRHSSPRAKAAAAADDDGVASDNSILVGESISLTDDDFSDAAYYSPPAVFRSSNLSERGNVDSHCCDKYSRLGPTSRNGITSKSSNVLKIDTIVEGDDDMVSNLSKKKKKRSSALKSLKKLVGYKGSGNSKLSNSSRKSLASTSSFAEDESINSHTLSGESLTDQAQNLDNRIPALRSKITTIRSNILSLERSLVATHNELTKAHEHLLSANFELGELQRAAIEVEIGLSNLSQRRGGMSSGKFSFYSFSEGDTSARSTRSGSSDRLHFLTPTSSLVDGEESDACFTPRSTASFESVSSQIDDKDIIQPIFTETNDRRVDVDATPLTKNTISKRSRPHNIDVSPSIYDTVPSETSSTAASTLESFDGTEKQNSPDAVHREQNEIRVTFCKQESFIRAHDLSIANQSDSKLLRSLHADDLSEVIDALFERGLQAAMDESDNWIPVRDTEKILSKRTKRNAESEGPMGSWPNAASGTDVLVWSAPCTHDGHGSEYPMVKARGLIPTSALQVVELLLDSNSVKRYNKMSLGRVDEHCFSKGVNQPHKCPNTGIQGEAKIVRSKTQPPIVRKPVELRILLHARRLHSDGEKAKYITIGRSVWETPDGKAEAADTSATRCEMLLSANLVRDLDCDSGENWCEITTITHAVSPGGIPLSIGKRVGLAAAGNYVKDIRAVFENC</sequence>
<accession>A0ABD3PVK3</accession>
<name>A0ABD3PVK3_9STRA</name>
<feature type="compositionally biased region" description="Low complexity" evidence="1">
    <location>
        <begin position="65"/>
        <end position="78"/>
    </location>
</feature>
<gene>
    <name evidence="2" type="ORF">HJC23_000873</name>
</gene>
<comment type="caution">
    <text evidence="2">The sequence shown here is derived from an EMBL/GenBank/DDBJ whole genome shotgun (WGS) entry which is preliminary data.</text>
</comment>
<dbReference type="AlphaFoldDB" id="A0ABD3PVK3"/>
<dbReference type="InterPro" id="IPR023393">
    <property type="entry name" value="START-like_dom_sf"/>
</dbReference>
<feature type="region of interest" description="Disordered" evidence="1">
    <location>
        <begin position="59"/>
        <end position="80"/>
    </location>
</feature>
<dbReference type="Proteomes" id="UP001516023">
    <property type="component" value="Unassembled WGS sequence"/>
</dbReference>
<organism evidence="2 3">
    <name type="scientific">Cyclotella cryptica</name>
    <dbReference type="NCBI Taxonomy" id="29204"/>
    <lineage>
        <taxon>Eukaryota</taxon>
        <taxon>Sar</taxon>
        <taxon>Stramenopiles</taxon>
        <taxon>Ochrophyta</taxon>
        <taxon>Bacillariophyta</taxon>
        <taxon>Coscinodiscophyceae</taxon>
        <taxon>Thalassiosirophycidae</taxon>
        <taxon>Stephanodiscales</taxon>
        <taxon>Stephanodiscaceae</taxon>
        <taxon>Cyclotella</taxon>
    </lineage>
</organism>
<evidence type="ECO:0000313" key="2">
    <source>
        <dbReference type="EMBL" id="KAL3791256.1"/>
    </source>
</evidence>
<evidence type="ECO:0000256" key="1">
    <source>
        <dbReference type="SAM" id="MobiDB-lite"/>
    </source>
</evidence>
<feature type="region of interest" description="Disordered" evidence="1">
    <location>
        <begin position="399"/>
        <end position="444"/>
    </location>
</feature>
<keyword evidence="3" id="KW-1185">Reference proteome</keyword>
<proteinExistence type="predicted"/>
<dbReference type="Gene3D" id="3.30.530.20">
    <property type="match status" value="1"/>
</dbReference>
<feature type="compositionally biased region" description="Low complexity" evidence="1">
    <location>
        <begin position="417"/>
        <end position="429"/>
    </location>
</feature>
<protein>
    <submittedName>
        <fullName evidence="2">Uncharacterized protein</fullName>
    </submittedName>
</protein>
<dbReference type="SUPFAM" id="SSF55961">
    <property type="entry name" value="Bet v1-like"/>
    <property type="match status" value="1"/>
</dbReference>